<organism evidence="1 2">
    <name type="scientific">Pseudomonas syringae pv. cilantro</name>
    <dbReference type="NCBI Taxonomy" id="81035"/>
    <lineage>
        <taxon>Bacteria</taxon>
        <taxon>Pseudomonadati</taxon>
        <taxon>Pseudomonadota</taxon>
        <taxon>Gammaproteobacteria</taxon>
        <taxon>Pseudomonadales</taxon>
        <taxon>Pseudomonadaceae</taxon>
        <taxon>Pseudomonas</taxon>
        <taxon>Pseudomonas syringae</taxon>
    </lineage>
</organism>
<sequence length="44" mass="4887">MLSRMKTVCLPAGKLISMCAYLTAHLADVPNMHWPAADFNRVLV</sequence>
<dbReference type="AlphaFoldDB" id="A0A0N0GFC6"/>
<name>A0A0N0GFC6_PSESX</name>
<evidence type="ECO:0000313" key="1">
    <source>
        <dbReference type="EMBL" id="KPC30619.1"/>
    </source>
</evidence>
<dbReference type="Proteomes" id="UP000037891">
    <property type="component" value="Unassembled WGS sequence"/>
</dbReference>
<evidence type="ECO:0000313" key="2">
    <source>
        <dbReference type="Proteomes" id="UP000037891"/>
    </source>
</evidence>
<protein>
    <submittedName>
        <fullName evidence="1">Uncharacterized protein</fullName>
    </submittedName>
</protein>
<dbReference type="EMBL" id="LGLN01000045">
    <property type="protein sequence ID" value="KPC30619.1"/>
    <property type="molecule type" value="Genomic_DNA"/>
</dbReference>
<dbReference type="PATRIC" id="fig|81035.3.peg.1389"/>
<comment type="caution">
    <text evidence="1">The sequence shown here is derived from an EMBL/GenBank/DDBJ whole genome shotgun (WGS) entry which is preliminary data.</text>
</comment>
<reference evidence="1 2" key="2">
    <citation type="submission" date="2015-10" db="EMBL/GenBank/DDBJ databases">
        <title>Comparative genomics and high-throughput reverse genetic screens identify a new phytobacterial MAMP and an Arabidopsis receptor required for immune elicitation.</title>
        <authorList>
            <person name="Mott G.A."/>
            <person name="Thakur S."/>
            <person name="Wang P.W."/>
            <person name="Desveaux D."/>
            <person name="Guttman D.S."/>
        </authorList>
    </citation>
    <scope>NUCLEOTIDE SEQUENCE [LARGE SCALE GENOMIC DNA]</scope>
    <source>
        <strain evidence="1 2">0788_9</strain>
    </source>
</reference>
<proteinExistence type="predicted"/>
<reference evidence="1 2" key="1">
    <citation type="submission" date="2015-07" db="EMBL/GenBank/DDBJ databases">
        <authorList>
            <person name="Noorani M."/>
        </authorList>
    </citation>
    <scope>NUCLEOTIDE SEQUENCE [LARGE SCALE GENOMIC DNA]</scope>
    <source>
        <strain evidence="1 2">0788_9</strain>
    </source>
</reference>
<accession>A0A0N0GFC6</accession>
<gene>
    <name evidence="1" type="ORF">ABJ99_1308</name>
</gene>